<evidence type="ECO:0000256" key="1">
    <source>
        <dbReference type="ARBA" id="ARBA00004606"/>
    </source>
</evidence>
<name>A0A4S8J142_MUSBA</name>
<dbReference type="PANTHER" id="PTHR45719:SF8">
    <property type="entry name" value="BETA-GLUCURONOSYLTRANSFERASE GLCAT14C"/>
    <property type="match status" value="1"/>
</dbReference>
<dbReference type="Pfam" id="PF02485">
    <property type="entry name" value="Branch"/>
    <property type="match status" value="1"/>
</dbReference>
<dbReference type="AlphaFoldDB" id="A0A4S8J142"/>
<organism evidence="7 8">
    <name type="scientific">Musa balbisiana</name>
    <name type="common">Banana</name>
    <dbReference type="NCBI Taxonomy" id="52838"/>
    <lineage>
        <taxon>Eukaryota</taxon>
        <taxon>Viridiplantae</taxon>
        <taxon>Streptophyta</taxon>
        <taxon>Embryophyta</taxon>
        <taxon>Tracheophyta</taxon>
        <taxon>Spermatophyta</taxon>
        <taxon>Magnoliopsida</taxon>
        <taxon>Liliopsida</taxon>
        <taxon>Zingiberales</taxon>
        <taxon>Musaceae</taxon>
        <taxon>Musa</taxon>
    </lineage>
</organism>
<accession>A0A4S8J142</accession>
<gene>
    <name evidence="7" type="ORF">C4D60_Mb10t27680</name>
</gene>
<protein>
    <recommendedName>
        <fullName evidence="9">BGGP Beta-1-3-galactosyl-O-glycosyl-glycoprotein</fullName>
    </recommendedName>
</protein>
<keyword evidence="4 6" id="KW-0472">Membrane</keyword>
<evidence type="ECO:0000256" key="5">
    <source>
        <dbReference type="ARBA" id="ARBA00023180"/>
    </source>
</evidence>
<evidence type="ECO:0000256" key="6">
    <source>
        <dbReference type="SAM" id="Phobius"/>
    </source>
</evidence>
<proteinExistence type="predicted"/>
<sequence length="409" mass="46822">MRKPHGVVDRFPINTKWVVLLLVIPLLALFLLLIGALGPLKPHSPSDLGRASGALRPPKPPRLAYLISGTQGDGRRLKRLLQAAYHPWNFYLLHLDRTAPPGERADLAVYAASEATFVQFGNVRMVEDADPVSQKGPTMIACTLHAVAILLREFEDWSWFINLSAADYPLMPQDDILHVFSYLPRDFNFIKHTSDIGWREYERARPIIVDPGFYKPSRTDIFWAKEKRSMPSAFKIFAGSSWVILARPFLEFCIWGWDNLPRTLLMYYTNFLSSSESYFHTVICNSQDFQNTTINDDLRFMMWDDPPHLHPMNLTSEHFNLMAESGAPFAHSFSREDPVLDRIDDELLQRSAGRFTPGKWCLANSEFGTDPCSVRGRPSVIQPTVNSRRLEMLLVKLLDPDDFRPRQCI</sequence>
<dbReference type="EMBL" id="PYDT01000008">
    <property type="protein sequence ID" value="THU54679.1"/>
    <property type="molecule type" value="Genomic_DNA"/>
</dbReference>
<evidence type="ECO:0000313" key="7">
    <source>
        <dbReference type="EMBL" id="THU54679.1"/>
    </source>
</evidence>
<dbReference type="PANTHER" id="PTHR45719">
    <property type="entry name" value="GLYCOSYLTRANSFERASE"/>
    <property type="match status" value="1"/>
</dbReference>
<dbReference type="Proteomes" id="UP000317650">
    <property type="component" value="Chromosome 10"/>
</dbReference>
<dbReference type="GO" id="GO:0015020">
    <property type="term" value="F:glucuronosyltransferase activity"/>
    <property type="evidence" value="ECO:0007669"/>
    <property type="project" value="InterPro"/>
</dbReference>
<keyword evidence="2" id="KW-0328">Glycosyltransferase</keyword>
<keyword evidence="6" id="KW-1133">Transmembrane helix</keyword>
<evidence type="ECO:0000256" key="4">
    <source>
        <dbReference type="ARBA" id="ARBA00023136"/>
    </source>
</evidence>
<evidence type="ECO:0000256" key="3">
    <source>
        <dbReference type="ARBA" id="ARBA00022679"/>
    </source>
</evidence>
<dbReference type="InterPro" id="IPR003406">
    <property type="entry name" value="Glyco_trans_14"/>
</dbReference>
<keyword evidence="5" id="KW-0325">Glycoprotein</keyword>
<evidence type="ECO:0000313" key="8">
    <source>
        <dbReference type="Proteomes" id="UP000317650"/>
    </source>
</evidence>
<keyword evidence="3" id="KW-0808">Transferase</keyword>
<dbReference type="STRING" id="52838.A0A4S8J142"/>
<keyword evidence="8" id="KW-1185">Reference proteome</keyword>
<comment type="caution">
    <text evidence="7">The sequence shown here is derived from an EMBL/GenBank/DDBJ whole genome shotgun (WGS) entry which is preliminary data.</text>
</comment>
<dbReference type="GO" id="GO:0016020">
    <property type="term" value="C:membrane"/>
    <property type="evidence" value="ECO:0007669"/>
    <property type="project" value="UniProtKB-SubCell"/>
</dbReference>
<evidence type="ECO:0008006" key="9">
    <source>
        <dbReference type="Google" id="ProtNLM"/>
    </source>
</evidence>
<keyword evidence="6" id="KW-0812">Transmembrane</keyword>
<dbReference type="InterPro" id="IPR044610">
    <property type="entry name" value="GLCAT14A/B/C"/>
</dbReference>
<feature type="transmembrane region" description="Helical" evidence="6">
    <location>
        <begin position="17"/>
        <end position="40"/>
    </location>
</feature>
<reference evidence="7 8" key="1">
    <citation type="journal article" date="2019" name="Nat. Plants">
        <title>Genome sequencing of Musa balbisiana reveals subgenome evolution and function divergence in polyploid bananas.</title>
        <authorList>
            <person name="Yao X."/>
        </authorList>
    </citation>
    <scope>NUCLEOTIDE SEQUENCE [LARGE SCALE GENOMIC DNA]</scope>
    <source>
        <strain evidence="8">cv. DH-PKW</strain>
        <tissue evidence="7">Leaves</tissue>
    </source>
</reference>
<comment type="subcellular location">
    <subcellularLocation>
        <location evidence="1">Membrane</location>
        <topology evidence="1">Single-pass type II membrane protein</topology>
    </subcellularLocation>
</comment>
<evidence type="ECO:0000256" key="2">
    <source>
        <dbReference type="ARBA" id="ARBA00022676"/>
    </source>
</evidence>